<evidence type="ECO:0000313" key="5">
    <source>
        <dbReference type="Proteomes" id="UP000234341"/>
    </source>
</evidence>
<evidence type="ECO:0000256" key="2">
    <source>
        <dbReference type="SAM" id="Phobius"/>
    </source>
</evidence>
<protein>
    <submittedName>
        <fullName evidence="4">Precorrin-2 dehydrogenase</fullName>
    </submittedName>
</protein>
<evidence type="ECO:0000313" key="4">
    <source>
        <dbReference type="EMBL" id="PLQ02508.1"/>
    </source>
</evidence>
<dbReference type="Proteomes" id="UP000234341">
    <property type="component" value="Unassembled WGS sequence"/>
</dbReference>
<keyword evidence="2" id="KW-1133">Transmembrane helix</keyword>
<comment type="similarity">
    <text evidence="1">Belongs to the peptidase A24 family.</text>
</comment>
<dbReference type="PANTHER" id="PTHR30487">
    <property type="entry name" value="TYPE 4 PREPILIN-LIKE PROTEINS LEADER PEPTIDE-PROCESSING ENZYME"/>
    <property type="match status" value="1"/>
</dbReference>
<name>A0A2N5CJV7_9BURK</name>
<dbReference type="Gene3D" id="1.20.120.1220">
    <property type="match status" value="1"/>
</dbReference>
<dbReference type="InterPro" id="IPR000045">
    <property type="entry name" value="Prepilin_IV_endopep_pep"/>
</dbReference>
<dbReference type="RefSeq" id="WP_101680277.1">
    <property type="nucleotide sequence ID" value="NZ_PJRP01000001.1"/>
</dbReference>
<keyword evidence="2" id="KW-0812">Transmembrane</keyword>
<dbReference type="EMBL" id="PJRP01000001">
    <property type="protein sequence ID" value="PLQ02508.1"/>
    <property type="molecule type" value="Genomic_DNA"/>
</dbReference>
<dbReference type="AlphaFoldDB" id="A0A2N5CJV7"/>
<evidence type="ECO:0000256" key="1">
    <source>
        <dbReference type="ARBA" id="ARBA00005801"/>
    </source>
</evidence>
<dbReference type="Pfam" id="PF01478">
    <property type="entry name" value="Peptidase_A24"/>
    <property type="match status" value="1"/>
</dbReference>
<reference evidence="4 5" key="1">
    <citation type="submission" date="2017-12" db="EMBL/GenBank/DDBJ databases">
        <title>Genome sequence of the active heterotrophic nitrifier-denitrifier, Cupriavidus pauculus UM1.</title>
        <authorList>
            <person name="Putonti C."/>
            <person name="Castignetti D."/>
        </authorList>
    </citation>
    <scope>NUCLEOTIDE SEQUENCE [LARGE SCALE GENOMIC DNA]</scope>
    <source>
        <strain evidence="4 5">UM1</strain>
    </source>
</reference>
<feature type="transmembrane region" description="Helical" evidence="2">
    <location>
        <begin position="107"/>
        <end position="125"/>
    </location>
</feature>
<dbReference type="PANTHER" id="PTHR30487:SF0">
    <property type="entry name" value="PREPILIN LEADER PEPTIDASE_N-METHYLTRANSFERASE-RELATED"/>
    <property type="match status" value="1"/>
</dbReference>
<dbReference type="GO" id="GO:0006465">
    <property type="term" value="P:signal peptide processing"/>
    <property type="evidence" value="ECO:0007669"/>
    <property type="project" value="TreeGrafter"/>
</dbReference>
<keyword evidence="2" id="KW-0472">Membrane</keyword>
<dbReference type="GO" id="GO:0004190">
    <property type="term" value="F:aspartic-type endopeptidase activity"/>
    <property type="evidence" value="ECO:0007669"/>
    <property type="project" value="InterPro"/>
</dbReference>
<feature type="transmembrane region" description="Helical" evidence="2">
    <location>
        <begin position="174"/>
        <end position="191"/>
    </location>
</feature>
<comment type="caution">
    <text evidence="4">The sequence shown here is derived from an EMBL/GenBank/DDBJ whole genome shotgun (WGS) entry which is preliminary data.</text>
</comment>
<evidence type="ECO:0000259" key="3">
    <source>
        <dbReference type="Pfam" id="PF01478"/>
    </source>
</evidence>
<dbReference type="GO" id="GO:0005886">
    <property type="term" value="C:plasma membrane"/>
    <property type="evidence" value="ECO:0007669"/>
    <property type="project" value="TreeGrafter"/>
</dbReference>
<gene>
    <name evidence="4" type="ORF">CYJ10_04255</name>
</gene>
<dbReference type="InterPro" id="IPR050882">
    <property type="entry name" value="Prepilin_peptidase/N-MTase"/>
</dbReference>
<dbReference type="OrthoDB" id="5508079at2"/>
<sequence length="192" mass="19946">MHTMDSVTVFAPLTSACLMAVLGTAVVTDLRSHKIPNQLVVTGTIVALALQMGLHGAANGTWQWATGIAAGLVPFVLLYIVRAVGAGDAKLMGCVGALTGPAAMPEILLATLLAGGVLALGVMLWRRESRRTLHAVIGTLLWMPLARHAPTTAAEMPEPGPRSGANRIRTIRRLPYAVAIASGVALVMTGVI</sequence>
<feature type="domain" description="Prepilin type IV endopeptidase peptidase" evidence="3">
    <location>
        <begin position="18"/>
        <end position="120"/>
    </location>
</feature>
<feature type="transmembrane region" description="Helical" evidence="2">
    <location>
        <begin position="35"/>
        <end position="54"/>
    </location>
</feature>
<accession>A0A2N5CJV7</accession>
<organism evidence="4 5">
    <name type="scientific">Cupriavidus pauculus</name>
    <dbReference type="NCBI Taxonomy" id="82633"/>
    <lineage>
        <taxon>Bacteria</taxon>
        <taxon>Pseudomonadati</taxon>
        <taxon>Pseudomonadota</taxon>
        <taxon>Betaproteobacteria</taxon>
        <taxon>Burkholderiales</taxon>
        <taxon>Burkholderiaceae</taxon>
        <taxon>Cupriavidus</taxon>
    </lineage>
</organism>
<feature type="transmembrane region" description="Helical" evidence="2">
    <location>
        <begin position="61"/>
        <end position="81"/>
    </location>
</feature>
<proteinExistence type="inferred from homology"/>